<gene>
    <name evidence="2" type="ORF">HUK65_05755</name>
</gene>
<evidence type="ECO:0000313" key="3">
    <source>
        <dbReference type="Proteomes" id="UP000529417"/>
    </source>
</evidence>
<dbReference type="AlphaFoldDB" id="A0A7Z0HYA3"/>
<protein>
    <recommendedName>
        <fullName evidence="4">Lipopolysaccharide export system protein LptC</fullName>
    </recommendedName>
</protein>
<evidence type="ECO:0000256" key="1">
    <source>
        <dbReference type="SAM" id="Phobius"/>
    </source>
</evidence>
<accession>A0A7Z0HYA3</accession>
<keyword evidence="3" id="KW-1185">Reference proteome</keyword>
<dbReference type="RefSeq" id="WP_179905186.1">
    <property type="nucleotide sequence ID" value="NZ_JACBXS010000008.1"/>
</dbReference>
<reference evidence="2 3" key="1">
    <citation type="journal article" date="2000" name="Arch. Microbiol.">
        <title>Rhodobaca bogoriensis gen. nov. and sp. nov., an alkaliphilic purple nonsulfur bacterium from African Rift Valley soda lakes.</title>
        <authorList>
            <person name="Milford A.D."/>
            <person name="Achenbach L.A."/>
            <person name="Jung D.O."/>
            <person name="Madigan M.T."/>
        </authorList>
    </citation>
    <scope>NUCLEOTIDE SEQUENCE [LARGE SCALE GENOMIC DNA]</scope>
    <source>
        <strain evidence="2 3">2376</strain>
    </source>
</reference>
<evidence type="ECO:0008006" key="4">
    <source>
        <dbReference type="Google" id="ProtNLM"/>
    </source>
</evidence>
<sequence length="199" mass="21146">MRDTYSSIVAVLKVALPLGALALMSTVFLISRNIDPERAVATATVDIESLVQEPRISVARFAGVTDGNAALTVMADTARADPDEGFRLDLTVLSGALETPAGQRTDFTARHGSLDQRANRVVMEGEVSFHSDPGYVLQVDRLTAALDRSGILGEGNVRGTGPAGAVQSERVLLTPSDRQDGSYVLAFTGAVRLIYDPMN</sequence>
<dbReference type="EMBL" id="JACBXS010000008">
    <property type="protein sequence ID" value="NYS24492.1"/>
    <property type="molecule type" value="Genomic_DNA"/>
</dbReference>
<keyword evidence="1" id="KW-0812">Transmembrane</keyword>
<keyword evidence="1" id="KW-1133">Transmembrane helix</keyword>
<evidence type="ECO:0000313" key="2">
    <source>
        <dbReference type="EMBL" id="NYS24492.1"/>
    </source>
</evidence>
<organism evidence="2 3">
    <name type="scientific">Rhabdonatronobacter sediminivivens</name>
    <dbReference type="NCBI Taxonomy" id="2743469"/>
    <lineage>
        <taxon>Bacteria</taxon>
        <taxon>Pseudomonadati</taxon>
        <taxon>Pseudomonadota</taxon>
        <taxon>Alphaproteobacteria</taxon>
        <taxon>Rhodobacterales</taxon>
        <taxon>Paracoccaceae</taxon>
        <taxon>Rhabdonatronobacter</taxon>
    </lineage>
</organism>
<dbReference type="Proteomes" id="UP000529417">
    <property type="component" value="Unassembled WGS sequence"/>
</dbReference>
<feature type="transmembrane region" description="Helical" evidence="1">
    <location>
        <begin position="6"/>
        <end position="30"/>
    </location>
</feature>
<keyword evidence="1" id="KW-0472">Membrane</keyword>
<proteinExistence type="predicted"/>
<comment type="caution">
    <text evidence="2">The sequence shown here is derived from an EMBL/GenBank/DDBJ whole genome shotgun (WGS) entry which is preliminary data.</text>
</comment>
<name>A0A7Z0HYA3_9RHOB</name>